<dbReference type="eggNOG" id="COG0803">
    <property type="taxonomic scope" value="Bacteria"/>
</dbReference>
<dbReference type="KEGG" id="smen:SAMEA4412692_1127"/>
<reference evidence="6 7" key="1">
    <citation type="submission" date="2017-06" db="EMBL/GenBank/DDBJ databases">
        <authorList>
            <consortium name="Pathogen Informatics"/>
        </authorList>
    </citation>
    <scope>NUCLEOTIDE SEQUENCE [LARGE SCALE GENOMIC DNA]</scope>
    <source>
        <strain evidence="6 7">NCTC13788</strain>
    </source>
</reference>
<dbReference type="PRINTS" id="PR00691">
    <property type="entry name" value="ADHESINB"/>
</dbReference>
<dbReference type="InterPro" id="IPR006129">
    <property type="entry name" value="AdhesinB"/>
</dbReference>
<dbReference type="Pfam" id="PF01297">
    <property type="entry name" value="ZnuA"/>
    <property type="match status" value="1"/>
</dbReference>
<accession>A0A239SSV5</accession>
<keyword evidence="7" id="KW-1185">Reference proteome</keyword>
<dbReference type="Gene3D" id="3.40.50.1980">
    <property type="entry name" value="Nitrogenase molybdenum iron protein domain"/>
    <property type="match status" value="2"/>
</dbReference>
<evidence type="ECO:0000256" key="3">
    <source>
        <dbReference type="ARBA" id="ARBA00022729"/>
    </source>
</evidence>
<dbReference type="EMBL" id="LT906439">
    <property type="protein sequence ID" value="SNU88575.1"/>
    <property type="molecule type" value="Genomic_DNA"/>
</dbReference>
<dbReference type="PANTHER" id="PTHR42953:SF3">
    <property type="entry name" value="HIGH-AFFINITY ZINC UPTAKE SYSTEM PROTEIN ZNUA"/>
    <property type="match status" value="1"/>
</dbReference>
<feature type="chain" id="PRO_5011234520" evidence="5">
    <location>
        <begin position="23"/>
        <end position="310"/>
    </location>
</feature>
<dbReference type="InterPro" id="IPR006127">
    <property type="entry name" value="ZnuA-like"/>
</dbReference>
<organism evidence="6 7">
    <name type="scientific">Streptococcus merionis</name>
    <dbReference type="NCBI Taxonomy" id="400065"/>
    <lineage>
        <taxon>Bacteria</taxon>
        <taxon>Bacillati</taxon>
        <taxon>Bacillota</taxon>
        <taxon>Bacilli</taxon>
        <taxon>Lactobacillales</taxon>
        <taxon>Streptococcaceae</taxon>
        <taxon>Streptococcus</taxon>
    </lineage>
</organism>
<name>A0A239SSV5_9STRE</name>
<evidence type="ECO:0000256" key="5">
    <source>
        <dbReference type="SAM" id="SignalP"/>
    </source>
</evidence>
<dbReference type="STRING" id="1123308.GCA_000380085_00891"/>
<dbReference type="GO" id="GO:0030001">
    <property type="term" value="P:metal ion transport"/>
    <property type="evidence" value="ECO:0007669"/>
    <property type="project" value="InterPro"/>
</dbReference>
<evidence type="ECO:0000313" key="7">
    <source>
        <dbReference type="Proteomes" id="UP000215185"/>
    </source>
</evidence>
<proteinExistence type="inferred from homology"/>
<dbReference type="OrthoDB" id="9810636at2"/>
<dbReference type="AlphaFoldDB" id="A0A239SSV5"/>
<evidence type="ECO:0000313" key="6">
    <source>
        <dbReference type="EMBL" id="SNU88575.1"/>
    </source>
</evidence>
<keyword evidence="2 4" id="KW-0813">Transport</keyword>
<dbReference type="PROSITE" id="PS51257">
    <property type="entry name" value="PROKAR_LIPOPROTEIN"/>
    <property type="match status" value="1"/>
</dbReference>
<evidence type="ECO:0000256" key="4">
    <source>
        <dbReference type="RuleBase" id="RU003512"/>
    </source>
</evidence>
<comment type="similarity">
    <text evidence="1 4">Belongs to the bacterial solute-binding protein 9 family.</text>
</comment>
<sequence>MKHKSSCCLFFLIICLTGLLLAACGQTKPKKEEVGLKIVTSFYPIYALTKIVSGDLNSVKMIQSGQGIHGFEPSANDIAAIYDADVFIYHSHTLESWAGALDPNLQGSSVRVLEATEGMVLDKVKGLEDIEAREGMDESTLYDPHTWNDPLKAAEEAKVIAGQLAKIDPDNASVYQKNAQQFQDEAKQLVAKYQPQFKKAKSKHFVTSHTAFSYLAKQFGLEQLGIAGISTEQEPTSRQLAEIEEFVKAYQVKTIFVEQGVSPKIAETIASATGAKIAELSPLEIDPQNGKTYLENLEKNLEILVKTLNQ</sequence>
<dbReference type="GO" id="GO:0046872">
    <property type="term" value="F:metal ion binding"/>
    <property type="evidence" value="ECO:0007669"/>
    <property type="project" value="InterPro"/>
</dbReference>
<evidence type="ECO:0000256" key="1">
    <source>
        <dbReference type="ARBA" id="ARBA00011028"/>
    </source>
</evidence>
<dbReference type="Proteomes" id="UP000215185">
    <property type="component" value="Chromosome 1"/>
</dbReference>
<dbReference type="PRINTS" id="PR00690">
    <property type="entry name" value="ADHESNFAMILY"/>
</dbReference>
<gene>
    <name evidence="6" type="primary">adcA_1</name>
    <name evidence="6" type="ORF">SAMEA4412692_01127</name>
</gene>
<dbReference type="PANTHER" id="PTHR42953">
    <property type="entry name" value="HIGH-AFFINITY ZINC UPTAKE SYSTEM PROTEIN ZNUA-RELATED"/>
    <property type="match status" value="1"/>
</dbReference>
<dbReference type="SUPFAM" id="SSF53807">
    <property type="entry name" value="Helical backbone' metal receptor"/>
    <property type="match status" value="1"/>
</dbReference>
<feature type="signal peptide" evidence="5">
    <location>
        <begin position="1"/>
        <end position="22"/>
    </location>
</feature>
<dbReference type="InterPro" id="IPR050492">
    <property type="entry name" value="Bact_metal-bind_prot9"/>
</dbReference>
<protein>
    <submittedName>
        <fullName evidence="6">Laminin-binding surface protein</fullName>
    </submittedName>
</protein>
<dbReference type="GO" id="GO:0007155">
    <property type="term" value="P:cell adhesion"/>
    <property type="evidence" value="ECO:0007669"/>
    <property type="project" value="InterPro"/>
</dbReference>
<evidence type="ECO:0000256" key="2">
    <source>
        <dbReference type="ARBA" id="ARBA00022448"/>
    </source>
</evidence>
<keyword evidence="3 5" id="KW-0732">Signal</keyword>
<dbReference type="InterPro" id="IPR006128">
    <property type="entry name" value="Lipoprotein_PsaA-like"/>
</dbReference>